<proteinExistence type="predicted"/>
<name>A0A7S3D408_9EUKA</name>
<dbReference type="EMBL" id="HBIB01010013">
    <property type="protein sequence ID" value="CAE0244195.1"/>
    <property type="molecule type" value="Transcribed_RNA"/>
</dbReference>
<protein>
    <submittedName>
        <fullName evidence="1">Uncharacterized protein</fullName>
    </submittedName>
</protein>
<organism evidence="1">
    <name type="scientific">Palpitomonas bilix</name>
    <dbReference type="NCBI Taxonomy" id="652834"/>
    <lineage>
        <taxon>Eukaryota</taxon>
        <taxon>Eukaryota incertae sedis</taxon>
    </lineage>
</organism>
<reference evidence="1" key="1">
    <citation type="submission" date="2021-01" db="EMBL/GenBank/DDBJ databases">
        <authorList>
            <person name="Corre E."/>
            <person name="Pelletier E."/>
            <person name="Niang G."/>
            <person name="Scheremetjew M."/>
            <person name="Finn R."/>
            <person name="Kale V."/>
            <person name="Holt S."/>
            <person name="Cochrane G."/>
            <person name="Meng A."/>
            <person name="Brown T."/>
            <person name="Cohen L."/>
        </authorList>
    </citation>
    <scope>NUCLEOTIDE SEQUENCE</scope>
    <source>
        <strain evidence="1">NIES-2562</strain>
    </source>
</reference>
<dbReference type="AlphaFoldDB" id="A0A7S3D408"/>
<sequence>MMHYLIDPSAYFLYRLISRCAHAHSPHSDSCWKDTITPLWWATGQCFFLRGEVPLVFRFIPVVRKLAGKETSGQCHNLYVWEERRRGRRKTGGSGIVSILSPNCSKDQEYSQIYQET</sequence>
<accession>A0A7S3D408</accession>
<evidence type="ECO:0000313" key="1">
    <source>
        <dbReference type="EMBL" id="CAE0244195.1"/>
    </source>
</evidence>
<gene>
    <name evidence="1" type="ORF">PBIL07802_LOCUS6370</name>
</gene>